<feature type="domain" description="ARB-07466-like C-terminal" evidence="3">
    <location>
        <begin position="163"/>
        <end position="261"/>
    </location>
</feature>
<dbReference type="RefSeq" id="WP_223908332.1">
    <property type="nucleotide sequence ID" value="NZ_AP025017.1"/>
</dbReference>
<dbReference type="Pfam" id="PF03995">
    <property type="entry name" value="Inhibitor_I36"/>
    <property type="match status" value="1"/>
</dbReference>
<protein>
    <recommendedName>
        <fullName evidence="3">ARB-07466-like C-terminal domain-containing protein</fullName>
    </recommendedName>
</protein>
<gene>
    <name evidence="4" type="ORF">MANAM107_22160</name>
</gene>
<evidence type="ECO:0000313" key="5">
    <source>
        <dbReference type="Proteomes" id="UP000824496"/>
    </source>
</evidence>
<feature type="compositionally biased region" description="Basic and acidic residues" evidence="1">
    <location>
        <begin position="251"/>
        <end position="266"/>
    </location>
</feature>
<feature type="compositionally biased region" description="Polar residues" evidence="1">
    <location>
        <begin position="124"/>
        <end position="143"/>
    </location>
</feature>
<feature type="chain" id="PRO_5046928947" description="ARB-07466-like C-terminal domain-containing protein" evidence="2">
    <location>
        <begin position="32"/>
        <end position="276"/>
    </location>
</feature>
<feature type="signal peptide" evidence="2">
    <location>
        <begin position="1"/>
        <end position="31"/>
    </location>
</feature>
<feature type="region of interest" description="Disordered" evidence="1">
    <location>
        <begin position="124"/>
        <end position="169"/>
    </location>
</feature>
<dbReference type="Gene3D" id="2.60.20.10">
    <property type="entry name" value="Crystallins"/>
    <property type="match status" value="1"/>
</dbReference>
<dbReference type="Pfam" id="PF26571">
    <property type="entry name" value="VldE"/>
    <property type="match status" value="1"/>
</dbReference>
<evidence type="ECO:0000259" key="3">
    <source>
        <dbReference type="Pfam" id="PF26571"/>
    </source>
</evidence>
<dbReference type="Proteomes" id="UP000824496">
    <property type="component" value="Chromosome"/>
</dbReference>
<proteinExistence type="predicted"/>
<reference evidence="4 5" key="1">
    <citation type="submission" date="2021-08" db="EMBL/GenBank/DDBJ databases">
        <title>Whole genome sequence of novel Actinomyces species strain MAS-1.</title>
        <authorList>
            <person name="Saito M."/>
            <person name="Kuwahara N."/>
            <person name="Takizawa T."/>
            <person name="Gotouda H."/>
            <person name="Ochiai T."/>
        </authorList>
    </citation>
    <scope>NUCLEOTIDE SEQUENCE [LARGE SCALE GENOMIC DNA]</scope>
    <source>
        <strain evidence="4 5">MAS-1</strain>
    </source>
</reference>
<name>A0ABN6K9T5_9ACTO</name>
<feature type="region of interest" description="Disordered" evidence="1">
    <location>
        <begin position="251"/>
        <end position="276"/>
    </location>
</feature>
<dbReference type="EMBL" id="AP025017">
    <property type="protein sequence ID" value="BDA65382.1"/>
    <property type="molecule type" value="Genomic_DNA"/>
</dbReference>
<keyword evidence="5" id="KW-1185">Reference proteome</keyword>
<evidence type="ECO:0000256" key="1">
    <source>
        <dbReference type="SAM" id="MobiDB-lite"/>
    </source>
</evidence>
<organism evidence="4 5">
    <name type="scientific">Actinomyces capricornis</name>
    <dbReference type="NCBI Taxonomy" id="2755559"/>
    <lineage>
        <taxon>Bacteria</taxon>
        <taxon>Bacillati</taxon>
        <taxon>Actinomycetota</taxon>
        <taxon>Actinomycetes</taxon>
        <taxon>Actinomycetales</taxon>
        <taxon>Actinomycetaceae</taxon>
        <taxon>Actinomyces</taxon>
    </lineage>
</organism>
<sequence length="276" mass="29912">MITISLRRAASAASILTLTIGALALPTTAQAAERDGVCDSGEVCFYHNSNQQGSVSDFTGSIPNYGNSQPNCYEFKGSGKGKGNCLKNDAASVTNNTDQPVTVYYNSNYKGASQTIPAGASVNLNPTLKNNNASHQIGTDTTNTPPPGSGSLDNPHGPAWGSNGGYTPRSQWLKDRIEQEFPNVECNTYKSAKKSSSHYTGNGLDCFGSPEDRERVAEWTKANAHSLKVWYVIHNQKIFSLSRQQEGWKTMKDRGSDSANHKDHVHISLQDPAHQF</sequence>
<keyword evidence="2" id="KW-0732">Signal</keyword>
<evidence type="ECO:0000313" key="4">
    <source>
        <dbReference type="EMBL" id="BDA65382.1"/>
    </source>
</evidence>
<evidence type="ECO:0000256" key="2">
    <source>
        <dbReference type="SAM" id="SignalP"/>
    </source>
</evidence>
<accession>A0ABN6K9T5</accession>
<dbReference type="InterPro" id="IPR058593">
    <property type="entry name" value="ARB_07466-like_C"/>
</dbReference>